<dbReference type="CDD" id="cd06127">
    <property type="entry name" value="DEDDh"/>
    <property type="match status" value="1"/>
</dbReference>
<dbReference type="OrthoDB" id="9791657at2"/>
<keyword evidence="1" id="KW-0540">Nuclease</keyword>
<evidence type="ECO:0000313" key="6">
    <source>
        <dbReference type="Proteomes" id="UP000317940"/>
    </source>
</evidence>
<name>A0A561UKR2_9ACTN</name>
<dbReference type="InterPro" id="IPR036397">
    <property type="entry name" value="RNaseH_sf"/>
</dbReference>
<dbReference type="AlphaFoldDB" id="A0A561UKR2"/>
<dbReference type="GO" id="GO:0003676">
    <property type="term" value="F:nucleic acid binding"/>
    <property type="evidence" value="ECO:0007669"/>
    <property type="project" value="InterPro"/>
</dbReference>
<feature type="domain" description="Exonuclease" evidence="4">
    <location>
        <begin position="7"/>
        <end position="186"/>
    </location>
</feature>
<dbReference type="GO" id="GO:0008408">
    <property type="term" value="F:3'-5' exonuclease activity"/>
    <property type="evidence" value="ECO:0007669"/>
    <property type="project" value="TreeGrafter"/>
</dbReference>
<evidence type="ECO:0000256" key="1">
    <source>
        <dbReference type="ARBA" id="ARBA00022722"/>
    </source>
</evidence>
<dbReference type="Pfam" id="PF00929">
    <property type="entry name" value="RNase_T"/>
    <property type="match status" value="1"/>
</dbReference>
<comment type="caution">
    <text evidence="5">The sequence shown here is derived from an EMBL/GenBank/DDBJ whole genome shotgun (WGS) entry which is preliminary data.</text>
</comment>
<evidence type="ECO:0000313" key="5">
    <source>
        <dbReference type="EMBL" id="TWF99952.1"/>
    </source>
</evidence>
<dbReference type="GO" id="GO:0005829">
    <property type="term" value="C:cytosol"/>
    <property type="evidence" value="ECO:0007669"/>
    <property type="project" value="TreeGrafter"/>
</dbReference>
<protein>
    <submittedName>
        <fullName evidence="5">DNA polymerase-3 subunit epsilon</fullName>
    </submittedName>
</protein>
<dbReference type="InterPro" id="IPR012337">
    <property type="entry name" value="RNaseH-like_sf"/>
</dbReference>
<evidence type="ECO:0000259" key="4">
    <source>
        <dbReference type="SMART" id="SM00479"/>
    </source>
</evidence>
<keyword evidence="3" id="KW-0269">Exonuclease</keyword>
<dbReference type="InterPro" id="IPR013520">
    <property type="entry name" value="Ribonucl_H"/>
</dbReference>
<dbReference type="RefSeq" id="WP_145906126.1">
    <property type="nucleotide sequence ID" value="NZ_BAAAMZ010000021.1"/>
</dbReference>
<keyword evidence="6" id="KW-1185">Reference proteome</keyword>
<organism evidence="5 6">
    <name type="scientific">Kitasatospora viridis</name>
    <dbReference type="NCBI Taxonomy" id="281105"/>
    <lineage>
        <taxon>Bacteria</taxon>
        <taxon>Bacillati</taxon>
        <taxon>Actinomycetota</taxon>
        <taxon>Actinomycetes</taxon>
        <taxon>Kitasatosporales</taxon>
        <taxon>Streptomycetaceae</taxon>
        <taxon>Kitasatospora</taxon>
    </lineage>
</organism>
<sequence length="239" mass="26484">MSWHTGRMAAFDLETTGVDVEEDRLITGAVVEVGGGQRAVTQAWMCNPGLPIPRAATKVHHITDAQARVAPPAAEVVPRIAQAIVAQARAGRPLIVMNAPFDLTLLDRELRRHGLPSLAEQLGDTDLHVIDPLLIDRQLDRYRKGARTLTDLCAHYGVTIERAHTADGDALAAARLVGAVARWFPQLQRWSVEYLHWQQVEWARQQAPGRQEYLRRRNPSAVVSGDWPLIPRTRTGGGR</sequence>
<reference evidence="5 6" key="1">
    <citation type="submission" date="2019-06" db="EMBL/GenBank/DDBJ databases">
        <title>Sequencing the genomes of 1000 actinobacteria strains.</title>
        <authorList>
            <person name="Klenk H.-P."/>
        </authorList>
    </citation>
    <scope>NUCLEOTIDE SEQUENCE [LARGE SCALE GENOMIC DNA]</scope>
    <source>
        <strain evidence="5 6">DSM 44826</strain>
    </source>
</reference>
<dbReference type="SMART" id="SM00479">
    <property type="entry name" value="EXOIII"/>
    <property type="match status" value="1"/>
</dbReference>
<dbReference type="Proteomes" id="UP000317940">
    <property type="component" value="Unassembled WGS sequence"/>
</dbReference>
<dbReference type="PANTHER" id="PTHR30231">
    <property type="entry name" value="DNA POLYMERASE III SUBUNIT EPSILON"/>
    <property type="match status" value="1"/>
</dbReference>
<dbReference type="SUPFAM" id="SSF53098">
    <property type="entry name" value="Ribonuclease H-like"/>
    <property type="match status" value="1"/>
</dbReference>
<dbReference type="NCBIfam" id="NF005927">
    <property type="entry name" value="PRK07942.1"/>
    <property type="match status" value="1"/>
</dbReference>
<accession>A0A561UKR2</accession>
<evidence type="ECO:0000256" key="3">
    <source>
        <dbReference type="ARBA" id="ARBA00022839"/>
    </source>
</evidence>
<dbReference type="PANTHER" id="PTHR30231:SF4">
    <property type="entry name" value="PROTEIN NEN2"/>
    <property type="match status" value="1"/>
</dbReference>
<gene>
    <name evidence="5" type="ORF">FHX73_113812</name>
</gene>
<keyword evidence="2" id="KW-0378">Hydrolase</keyword>
<dbReference type="EMBL" id="VIWT01000001">
    <property type="protein sequence ID" value="TWF99952.1"/>
    <property type="molecule type" value="Genomic_DNA"/>
</dbReference>
<evidence type="ECO:0000256" key="2">
    <source>
        <dbReference type="ARBA" id="ARBA00022801"/>
    </source>
</evidence>
<dbReference type="Gene3D" id="3.30.420.10">
    <property type="entry name" value="Ribonuclease H-like superfamily/Ribonuclease H"/>
    <property type="match status" value="1"/>
</dbReference>
<proteinExistence type="predicted"/>